<dbReference type="EMBL" id="NFEZ01000004">
    <property type="protein sequence ID" value="PLT44048.1"/>
    <property type="molecule type" value="Genomic_DNA"/>
</dbReference>
<keyword evidence="1 4" id="KW-0808">Transferase</keyword>
<accession>A0A2N5N131</accession>
<sequence length="173" mass="19077">MNEPLLTYTLADARPEDLPAIVDIYNTTIAGRMVTADLEPVTPAQRQAWYDEHSPEFRPLWVLKDGQGAVVAWLSYQSFHPRAAYNGTAEISIYLSPALRGQGLGGRLLQRAIDACPGLGIHSLVGLVFGHNEPSLRLFEKHGFDVWGRLPRVAVLDGVERDLVYVGRKISAA</sequence>
<dbReference type="CDD" id="cd04301">
    <property type="entry name" value="NAT_SF"/>
    <property type="match status" value="1"/>
</dbReference>
<proteinExistence type="predicted"/>
<reference evidence="4 5" key="1">
    <citation type="submission" date="2017-05" db="EMBL/GenBank/DDBJ databases">
        <title>Functional genome analysis of Paenibacillus pasadenensis strain R16: insights on endophytic life style and antifungal activity.</title>
        <authorList>
            <person name="Passera A."/>
            <person name="Marcolungo L."/>
            <person name="Casati P."/>
            <person name="Brasca M."/>
            <person name="Quaglino F."/>
            <person name="Delledonne M."/>
        </authorList>
    </citation>
    <scope>NUCLEOTIDE SEQUENCE [LARGE SCALE GENOMIC DNA]</scope>
    <source>
        <strain evidence="4 5">R16</strain>
    </source>
</reference>
<keyword evidence="2 4" id="KW-0012">Acyltransferase</keyword>
<dbReference type="InterPro" id="IPR016181">
    <property type="entry name" value="Acyl_CoA_acyltransferase"/>
</dbReference>
<evidence type="ECO:0000256" key="1">
    <source>
        <dbReference type="ARBA" id="ARBA00022679"/>
    </source>
</evidence>
<name>A0A2N5N131_9BACL</name>
<dbReference type="GO" id="GO:0016747">
    <property type="term" value="F:acyltransferase activity, transferring groups other than amino-acyl groups"/>
    <property type="evidence" value="ECO:0007669"/>
    <property type="project" value="InterPro"/>
</dbReference>
<dbReference type="RefSeq" id="WP_228551240.1">
    <property type="nucleotide sequence ID" value="NZ_NFEZ01000004.1"/>
</dbReference>
<dbReference type="AlphaFoldDB" id="A0A2N5N131"/>
<dbReference type="Gene3D" id="3.40.630.30">
    <property type="match status" value="1"/>
</dbReference>
<organism evidence="4 5">
    <name type="scientific">Paenibacillus pasadenensis</name>
    <dbReference type="NCBI Taxonomy" id="217090"/>
    <lineage>
        <taxon>Bacteria</taxon>
        <taxon>Bacillati</taxon>
        <taxon>Bacillota</taxon>
        <taxon>Bacilli</taxon>
        <taxon>Bacillales</taxon>
        <taxon>Paenibacillaceae</taxon>
        <taxon>Paenibacillus</taxon>
    </lineage>
</organism>
<dbReference type="InterPro" id="IPR000182">
    <property type="entry name" value="GNAT_dom"/>
</dbReference>
<keyword evidence="5" id="KW-1185">Reference proteome</keyword>
<comment type="caution">
    <text evidence="4">The sequence shown here is derived from an EMBL/GenBank/DDBJ whole genome shotgun (WGS) entry which is preliminary data.</text>
</comment>
<dbReference type="Pfam" id="PF00583">
    <property type="entry name" value="Acetyltransf_1"/>
    <property type="match status" value="1"/>
</dbReference>
<evidence type="ECO:0000313" key="5">
    <source>
        <dbReference type="Proteomes" id="UP000234789"/>
    </source>
</evidence>
<feature type="domain" description="N-acetyltransferase" evidence="3">
    <location>
        <begin position="8"/>
        <end position="162"/>
    </location>
</feature>
<dbReference type="EC" id="2.3.1.-" evidence="4"/>
<dbReference type="Proteomes" id="UP000234789">
    <property type="component" value="Unassembled WGS sequence"/>
</dbReference>
<dbReference type="PANTHER" id="PTHR43072:SF23">
    <property type="entry name" value="UPF0039 PROTEIN C11D3.02C"/>
    <property type="match status" value="1"/>
</dbReference>
<evidence type="ECO:0000259" key="3">
    <source>
        <dbReference type="PROSITE" id="PS51186"/>
    </source>
</evidence>
<gene>
    <name evidence="4" type="ORF">B8V81_2479</name>
</gene>
<evidence type="ECO:0000256" key="2">
    <source>
        <dbReference type="ARBA" id="ARBA00023315"/>
    </source>
</evidence>
<dbReference type="PROSITE" id="PS51186">
    <property type="entry name" value="GNAT"/>
    <property type="match status" value="1"/>
</dbReference>
<protein>
    <submittedName>
        <fullName evidence="4">Phosphinothricin N-acetyltransferase</fullName>
        <ecNumber evidence="4">2.3.1.-</ecNumber>
    </submittedName>
</protein>
<evidence type="ECO:0000313" key="4">
    <source>
        <dbReference type="EMBL" id="PLT44048.1"/>
    </source>
</evidence>
<dbReference type="PANTHER" id="PTHR43072">
    <property type="entry name" value="N-ACETYLTRANSFERASE"/>
    <property type="match status" value="1"/>
</dbReference>
<dbReference type="SUPFAM" id="SSF55729">
    <property type="entry name" value="Acyl-CoA N-acyltransferases (Nat)"/>
    <property type="match status" value="1"/>
</dbReference>